<proteinExistence type="predicted"/>
<dbReference type="STRING" id="1763537.ULVI_09570"/>
<protein>
    <submittedName>
        <fullName evidence="1">Uncharacterized protein</fullName>
    </submittedName>
</protein>
<comment type="caution">
    <text evidence="1">The sequence shown here is derived from an EMBL/GenBank/DDBJ whole genome shotgun (WGS) entry which is preliminary data.</text>
</comment>
<dbReference type="EMBL" id="LRXL01000037">
    <property type="protein sequence ID" value="OAB78819.1"/>
    <property type="molecule type" value="Genomic_DNA"/>
</dbReference>
<evidence type="ECO:0000313" key="1">
    <source>
        <dbReference type="EMBL" id="OAB78819.1"/>
    </source>
</evidence>
<dbReference type="OrthoDB" id="5177801at2"/>
<name>A0A167HP85_9FLAO</name>
<dbReference type="Proteomes" id="UP000077013">
    <property type="component" value="Unassembled WGS sequence"/>
</dbReference>
<accession>A0A167HP85</accession>
<dbReference type="AlphaFoldDB" id="A0A167HP85"/>
<keyword evidence="2" id="KW-1185">Reference proteome</keyword>
<organism evidence="1 2">
    <name type="scientific">Cochleicola gelatinilyticus</name>
    <dbReference type="NCBI Taxonomy" id="1763537"/>
    <lineage>
        <taxon>Bacteria</taxon>
        <taxon>Pseudomonadati</taxon>
        <taxon>Bacteroidota</taxon>
        <taxon>Flavobacteriia</taxon>
        <taxon>Flavobacteriales</taxon>
        <taxon>Flavobacteriaceae</taxon>
        <taxon>Cochleicola</taxon>
    </lineage>
</organism>
<reference evidence="1 2" key="1">
    <citation type="submission" date="2016-02" db="EMBL/GenBank/DDBJ databases">
        <title>Ulvibacter sp. LPB0005, isolated from Thais luteostoma.</title>
        <authorList>
            <person name="Shin S.-K."/>
            <person name="Yi H."/>
        </authorList>
    </citation>
    <scope>NUCLEOTIDE SEQUENCE [LARGE SCALE GENOMIC DNA]</scope>
    <source>
        <strain evidence="1 2">LPB0005</strain>
    </source>
</reference>
<dbReference type="RefSeq" id="WP_068592188.1">
    <property type="nucleotide sequence ID" value="NZ_LRXL01000037.1"/>
</dbReference>
<gene>
    <name evidence="1" type="ORF">ULVI_09570</name>
</gene>
<sequence>MSFKITYRPLFHLNLYHHYFLDNGTIAFDSDTTLKQTQLEKYELNEFMRIIPSERTQHLLNNQKIHLKHHSHGISLFAKAKETAPDSGIYEPFIALLQSETLVFLLYTTDPLFENYSTIKATPSIPFYFSNRKPASEANSFPTIDIENTTTAISGFTISETTFEAVSEGLSASEKIGLFGIISLQMQADEGTRNILNGNNTLKVTPTEFKIQLKNRSTIWNYLQATSNALLHSTDPTTLPLVKNGIVGYTDNGTELPAASPKRLIFEKDGGGTIIKTISEIYIN</sequence>
<evidence type="ECO:0000313" key="2">
    <source>
        <dbReference type="Proteomes" id="UP000077013"/>
    </source>
</evidence>